<dbReference type="EMBL" id="KB445639">
    <property type="protein sequence ID" value="EMD67420.1"/>
    <property type="molecule type" value="Genomic_DNA"/>
</dbReference>
<dbReference type="KEGG" id="bsc:COCSADRAFT_352308"/>
<keyword evidence="3" id="KW-1185">Reference proteome</keyword>
<feature type="region of interest" description="Disordered" evidence="1">
    <location>
        <begin position="1"/>
        <end position="24"/>
    </location>
</feature>
<sequence length="685" mass="76957">MSTELLSPLHPSVGADSHAHPSPVTTTVASPHIVALLAQVTFDVEMHGFAANSNAPPYKMYQPRLRKSQVMQQGTAVSHLDTISCWKVMSYMQARELTLWESLFHQCLVSRIEERLRRTAIIQLSKRKGDRVLLEMLHLFYTGTENGNELGSIALADCVDQVSLLPCLIQSFPENYACFININVFCLLHDMIDAFYEERTSQPALRNLHWSLGSGDLYTFVYNYISIQDCFQNTPAGPCLFVKYSIDWLSFPLIIVTTDIAWHPPAFDFKLAPAQIEPEAQYIIAPSCRPMLQEPGTSGCKSFPGYVKYIVTKSSSVAKWDHKAKLFRMQAPDRLEGNTAAVLKTIIQAKIITPFPENVRFERTSRYAIKVALAHAREVDSVTETHGAPTTLRWVIPPHKSTNSLQSHGFRHVPTSPPDSLVELVDRGPNPDSEYCYWKGYAESAASGVSMYNVHDLELKPDQKAPRKRTNSSCEDNATCSDEDRMYSASDIQLKRRKLEKTDMANNQVESSPTNLSYLMLQPAQDDTPDDEFCTRETRHSGISTNTAALSIKTDSPSSQLQNESEKVIYKNPDRVRNEPYPTPPSTPSTLGSSSDYGNYLFGVGHPGTHTSPIAQARNGFQSPWELSQHTIQHNYHEFKAMALRQSTKQADWGDASFEKIFLEESDAEQWHSSDVDDLDEEMDG</sequence>
<evidence type="ECO:0000313" key="3">
    <source>
        <dbReference type="Proteomes" id="UP000016934"/>
    </source>
</evidence>
<dbReference type="GeneID" id="19138144"/>
<evidence type="ECO:0000256" key="1">
    <source>
        <dbReference type="SAM" id="MobiDB-lite"/>
    </source>
</evidence>
<dbReference type="OMA" id="RPSSICE"/>
<feature type="region of interest" description="Disordered" evidence="1">
    <location>
        <begin position="574"/>
        <end position="594"/>
    </location>
</feature>
<evidence type="ECO:0000313" key="2">
    <source>
        <dbReference type="EMBL" id="EMD67420.1"/>
    </source>
</evidence>
<protein>
    <submittedName>
        <fullName evidence="2">Uncharacterized protein</fullName>
    </submittedName>
</protein>
<dbReference type="HOGENOM" id="CLU_401696_0_0_1"/>
<dbReference type="OrthoDB" id="5330058at2759"/>
<dbReference type="AlphaFoldDB" id="M2SYM1"/>
<feature type="region of interest" description="Disordered" evidence="1">
    <location>
        <begin position="524"/>
        <end position="544"/>
    </location>
</feature>
<proteinExistence type="predicted"/>
<dbReference type="RefSeq" id="XP_007697085.1">
    <property type="nucleotide sequence ID" value="XM_007698895.1"/>
</dbReference>
<dbReference type="Proteomes" id="UP000016934">
    <property type="component" value="Unassembled WGS sequence"/>
</dbReference>
<reference evidence="2 3" key="1">
    <citation type="journal article" date="2012" name="PLoS Pathog.">
        <title>Diverse lifestyles and strategies of plant pathogenesis encoded in the genomes of eighteen Dothideomycetes fungi.</title>
        <authorList>
            <person name="Ohm R.A."/>
            <person name="Feau N."/>
            <person name="Henrissat B."/>
            <person name="Schoch C.L."/>
            <person name="Horwitz B.A."/>
            <person name="Barry K.W."/>
            <person name="Condon B.J."/>
            <person name="Copeland A.C."/>
            <person name="Dhillon B."/>
            <person name="Glaser F."/>
            <person name="Hesse C.N."/>
            <person name="Kosti I."/>
            <person name="LaButti K."/>
            <person name="Lindquist E.A."/>
            <person name="Lucas S."/>
            <person name="Salamov A.A."/>
            <person name="Bradshaw R.E."/>
            <person name="Ciuffetti L."/>
            <person name="Hamelin R.C."/>
            <person name="Kema G.H.J."/>
            <person name="Lawrence C."/>
            <person name="Scott J.A."/>
            <person name="Spatafora J.W."/>
            <person name="Turgeon B.G."/>
            <person name="de Wit P.J.G.M."/>
            <person name="Zhong S."/>
            <person name="Goodwin S.B."/>
            <person name="Grigoriev I.V."/>
        </authorList>
    </citation>
    <scope>NUCLEOTIDE SEQUENCE [LARGE SCALE GENOMIC DNA]</scope>
    <source>
        <strain evidence="3">ND90Pr / ATCC 201652</strain>
    </source>
</reference>
<reference evidence="3" key="2">
    <citation type="journal article" date="2013" name="PLoS Genet.">
        <title>Comparative genome structure, secondary metabolite, and effector coding capacity across Cochliobolus pathogens.</title>
        <authorList>
            <person name="Condon B.J."/>
            <person name="Leng Y."/>
            <person name="Wu D."/>
            <person name="Bushley K.E."/>
            <person name="Ohm R.A."/>
            <person name="Otillar R."/>
            <person name="Martin J."/>
            <person name="Schackwitz W."/>
            <person name="Grimwood J."/>
            <person name="MohdZainudin N."/>
            <person name="Xue C."/>
            <person name="Wang R."/>
            <person name="Manning V.A."/>
            <person name="Dhillon B."/>
            <person name="Tu Z.J."/>
            <person name="Steffenson B.J."/>
            <person name="Salamov A."/>
            <person name="Sun H."/>
            <person name="Lowry S."/>
            <person name="LaButti K."/>
            <person name="Han J."/>
            <person name="Copeland A."/>
            <person name="Lindquist E."/>
            <person name="Barry K."/>
            <person name="Schmutz J."/>
            <person name="Baker S.E."/>
            <person name="Ciuffetti L.M."/>
            <person name="Grigoriev I.V."/>
            <person name="Zhong S."/>
            <person name="Turgeon B.G."/>
        </authorList>
    </citation>
    <scope>NUCLEOTIDE SEQUENCE [LARGE SCALE GENOMIC DNA]</scope>
    <source>
        <strain evidence="3">ND90Pr / ATCC 201652</strain>
    </source>
</reference>
<accession>M2SYM1</accession>
<dbReference type="eggNOG" id="ENOG502T70T">
    <property type="taxonomic scope" value="Eukaryota"/>
</dbReference>
<organism evidence="2 3">
    <name type="scientific">Cochliobolus sativus (strain ND90Pr / ATCC 201652)</name>
    <name type="common">Common root rot and spot blotch fungus</name>
    <name type="synonym">Bipolaris sorokiniana</name>
    <dbReference type="NCBI Taxonomy" id="665912"/>
    <lineage>
        <taxon>Eukaryota</taxon>
        <taxon>Fungi</taxon>
        <taxon>Dikarya</taxon>
        <taxon>Ascomycota</taxon>
        <taxon>Pezizomycotina</taxon>
        <taxon>Dothideomycetes</taxon>
        <taxon>Pleosporomycetidae</taxon>
        <taxon>Pleosporales</taxon>
        <taxon>Pleosporineae</taxon>
        <taxon>Pleosporaceae</taxon>
        <taxon>Bipolaris</taxon>
    </lineage>
</organism>
<name>M2SYM1_COCSN</name>
<gene>
    <name evidence="2" type="ORF">COCSADRAFT_352308</name>
</gene>